<accession>A0ABS3Z2Q6</accession>
<sequence length="123" mass="13880">MSQEEISLEALRQQTEKYGPAFAEKVANGLVKGGWVGYGHPYYCGMGLEYRDGTFKYGEINDGYFAEPPTLQWSTKESFVAWLAEQSDASLARFEDSPGYWGNQTINRKRLLVLAVKGDRKRG</sequence>
<evidence type="ECO:0000313" key="2">
    <source>
        <dbReference type="Proteomes" id="UP000677244"/>
    </source>
</evidence>
<protein>
    <submittedName>
        <fullName evidence="1">Uncharacterized protein</fullName>
    </submittedName>
</protein>
<gene>
    <name evidence="1" type="ORF">J7I42_29245</name>
</gene>
<name>A0ABS3Z2Q6_9BACT</name>
<reference evidence="1 2" key="1">
    <citation type="submission" date="2021-03" db="EMBL/GenBank/DDBJ databases">
        <title>Assistant Professor.</title>
        <authorList>
            <person name="Huq M.A."/>
        </authorList>
    </citation>
    <scope>NUCLEOTIDE SEQUENCE [LARGE SCALE GENOMIC DNA]</scope>
    <source>
        <strain evidence="1 2">MAH-29</strain>
    </source>
</reference>
<evidence type="ECO:0000313" key="1">
    <source>
        <dbReference type="EMBL" id="MBO9204410.1"/>
    </source>
</evidence>
<dbReference type="Proteomes" id="UP000677244">
    <property type="component" value="Unassembled WGS sequence"/>
</dbReference>
<dbReference type="RefSeq" id="WP_209142968.1">
    <property type="nucleotide sequence ID" value="NZ_JAGHKO010000014.1"/>
</dbReference>
<proteinExistence type="predicted"/>
<keyword evidence="2" id="KW-1185">Reference proteome</keyword>
<organism evidence="1 2">
    <name type="scientific">Niastella soli</name>
    <dbReference type="NCBI Taxonomy" id="2821487"/>
    <lineage>
        <taxon>Bacteria</taxon>
        <taxon>Pseudomonadati</taxon>
        <taxon>Bacteroidota</taxon>
        <taxon>Chitinophagia</taxon>
        <taxon>Chitinophagales</taxon>
        <taxon>Chitinophagaceae</taxon>
        <taxon>Niastella</taxon>
    </lineage>
</organism>
<dbReference type="EMBL" id="JAGHKO010000014">
    <property type="protein sequence ID" value="MBO9204410.1"/>
    <property type="molecule type" value="Genomic_DNA"/>
</dbReference>
<comment type="caution">
    <text evidence="1">The sequence shown here is derived from an EMBL/GenBank/DDBJ whole genome shotgun (WGS) entry which is preliminary data.</text>
</comment>